<proteinExistence type="inferred from homology"/>
<keyword evidence="6" id="KW-0472">Membrane</keyword>
<keyword evidence="7" id="KW-0998">Cell outer membrane</keyword>
<dbReference type="EMBL" id="QQAW01000006">
    <property type="protein sequence ID" value="RDI37356.1"/>
    <property type="molecule type" value="Genomic_DNA"/>
</dbReference>
<evidence type="ECO:0000313" key="10">
    <source>
        <dbReference type="Proteomes" id="UP000254958"/>
    </source>
</evidence>
<evidence type="ECO:0000256" key="1">
    <source>
        <dbReference type="ARBA" id="ARBA00004442"/>
    </source>
</evidence>
<feature type="coiled-coil region" evidence="8">
    <location>
        <begin position="213"/>
        <end position="240"/>
    </location>
</feature>
<dbReference type="GO" id="GO:0015288">
    <property type="term" value="F:porin activity"/>
    <property type="evidence" value="ECO:0007669"/>
    <property type="project" value="TreeGrafter"/>
</dbReference>
<gene>
    <name evidence="9" type="ORF">C7453_10679</name>
</gene>
<evidence type="ECO:0000256" key="7">
    <source>
        <dbReference type="ARBA" id="ARBA00023237"/>
    </source>
</evidence>
<evidence type="ECO:0000256" key="6">
    <source>
        <dbReference type="ARBA" id="ARBA00023136"/>
    </source>
</evidence>
<evidence type="ECO:0000256" key="3">
    <source>
        <dbReference type="ARBA" id="ARBA00022448"/>
    </source>
</evidence>
<accession>A0A370G2V9</accession>
<keyword evidence="8" id="KW-0175">Coiled coil</keyword>
<dbReference type="Gene3D" id="1.20.1600.10">
    <property type="entry name" value="Outer membrane efflux proteins (OEP)"/>
    <property type="match status" value="1"/>
</dbReference>
<name>A0A370G2V9_GLULI</name>
<dbReference type="InterPro" id="IPR003423">
    <property type="entry name" value="OMP_efflux"/>
</dbReference>
<evidence type="ECO:0000256" key="8">
    <source>
        <dbReference type="SAM" id="Coils"/>
    </source>
</evidence>
<sequence>MHRLSSARSHVDDARIGDGRGRRGTGVLVVARTAWRSLGVAAFVWGGVMARPAMAVSLHQAIRDAWAQDPLRQSLMVDRQAADNNADAARSWFPGGPILSGQYYDDHALGSNQGYTTYQTGVAVPLWLPGQRSATIRQEQAGGGVATAHLAMERMVMAVRVLRAALGGATARLNVQSLQDERRALVEIESSARHLMDAGEISSSDHAAVASDLEAVEGRLTEARERLADERAGLEELTGQSDIPELDEVDGHALAAVRGGATVEQAVDHDPRLRFAHAQVVAARASDDLARRSFMPNPEVGVDAIHEKQYGSPWNTRVGVQLTVPLPSEARNVPMRMKAVREIAAAEREERQTRRAVRADYSRALARLAASLDILRHASGRDRVLARRIEDLRKGWVTGETPVIEYLRARQAGLEARLQQQTASVEWRGAIAQMMIMAGETP</sequence>
<comment type="caution">
    <text evidence="9">The sequence shown here is derived from an EMBL/GenBank/DDBJ whole genome shotgun (WGS) entry which is preliminary data.</text>
</comment>
<dbReference type="AlphaFoldDB" id="A0A370G2V9"/>
<dbReference type="GO" id="GO:0015562">
    <property type="term" value="F:efflux transmembrane transporter activity"/>
    <property type="evidence" value="ECO:0007669"/>
    <property type="project" value="InterPro"/>
</dbReference>
<dbReference type="Pfam" id="PF02321">
    <property type="entry name" value="OEP"/>
    <property type="match status" value="1"/>
</dbReference>
<reference evidence="9 10" key="1">
    <citation type="submission" date="2018-07" db="EMBL/GenBank/DDBJ databases">
        <title>Genomic Encyclopedia of Type Strains, Phase IV (KMG-IV): sequencing the most valuable type-strain genomes for metagenomic binning, comparative biology and taxonomic classification.</title>
        <authorList>
            <person name="Goeker M."/>
        </authorList>
    </citation>
    <scope>NUCLEOTIDE SEQUENCE [LARGE SCALE GENOMIC DNA]</scope>
    <source>
        <strain evidence="9 10">DSM 5603</strain>
    </source>
</reference>
<comment type="subcellular location">
    <subcellularLocation>
        <location evidence="1">Cell outer membrane</location>
    </subcellularLocation>
</comment>
<keyword evidence="5" id="KW-0812">Transmembrane</keyword>
<dbReference type="InterPro" id="IPR051906">
    <property type="entry name" value="TolC-like"/>
</dbReference>
<dbReference type="PANTHER" id="PTHR30026">
    <property type="entry name" value="OUTER MEMBRANE PROTEIN TOLC"/>
    <property type="match status" value="1"/>
</dbReference>
<evidence type="ECO:0000256" key="4">
    <source>
        <dbReference type="ARBA" id="ARBA00022452"/>
    </source>
</evidence>
<keyword evidence="3" id="KW-0813">Transport</keyword>
<comment type="similarity">
    <text evidence="2">Belongs to the outer membrane factor (OMF) (TC 1.B.17) family.</text>
</comment>
<protein>
    <submittedName>
        <fullName evidence="9">Outer membrane protein TolC</fullName>
    </submittedName>
</protein>
<dbReference type="GO" id="GO:0009279">
    <property type="term" value="C:cell outer membrane"/>
    <property type="evidence" value="ECO:0007669"/>
    <property type="project" value="UniProtKB-SubCell"/>
</dbReference>
<evidence type="ECO:0000256" key="5">
    <source>
        <dbReference type="ARBA" id="ARBA00022692"/>
    </source>
</evidence>
<keyword evidence="10" id="KW-1185">Reference proteome</keyword>
<organism evidence="9 10">
    <name type="scientific">Gluconacetobacter liquefaciens</name>
    <name type="common">Acetobacter liquefaciens</name>
    <dbReference type="NCBI Taxonomy" id="89584"/>
    <lineage>
        <taxon>Bacteria</taxon>
        <taxon>Pseudomonadati</taxon>
        <taxon>Pseudomonadota</taxon>
        <taxon>Alphaproteobacteria</taxon>
        <taxon>Acetobacterales</taxon>
        <taxon>Acetobacteraceae</taxon>
        <taxon>Gluconacetobacter</taxon>
    </lineage>
</organism>
<dbReference type="PANTHER" id="PTHR30026:SF20">
    <property type="entry name" value="OUTER MEMBRANE PROTEIN TOLC"/>
    <property type="match status" value="1"/>
</dbReference>
<evidence type="ECO:0000256" key="2">
    <source>
        <dbReference type="ARBA" id="ARBA00007613"/>
    </source>
</evidence>
<dbReference type="GO" id="GO:1990281">
    <property type="term" value="C:efflux pump complex"/>
    <property type="evidence" value="ECO:0007669"/>
    <property type="project" value="TreeGrafter"/>
</dbReference>
<keyword evidence="4" id="KW-1134">Transmembrane beta strand</keyword>
<dbReference type="Proteomes" id="UP000254958">
    <property type="component" value="Unassembled WGS sequence"/>
</dbReference>
<evidence type="ECO:0000313" key="9">
    <source>
        <dbReference type="EMBL" id="RDI37356.1"/>
    </source>
</evidence>
<dbReference type="SUPFAM" id="SSF56954">
    <property type="entry name" value="Outer membrane efflux proteins (OEP)"/>
    <property type="match status" value="1"/>
</dbReference>